<proteinExistence type="predicted"/>
<dbReference type="AlphaFoldDB" id="A0A1I3BJ89"/>
<sequence>MKNNKIVIDAEKEQIIENMKETINKLSDDESFVMITVKDDGVRAETHSPSSIQPSHLPYIAEAFKQILTEHIKFMFQNDERREN</sequence>
<evidence type="ECO:0000313" key="1">
    <source>
        <dbReference type="EMBL" id="SFH62220.1"/>
    </source>
</evidence>
<keyword evidence="2" id="KW-1185">Reference proteome</keyword>
<reference evidence="1 2" key="1">
    <citation type="submission" date="2016-10" db="EMBL/GenBank/DDBJ databases">
        <authorList>
            <person name="de Groot N.N."/>
        </authorList>
    </citation>
    <scope>NUCLEOTIDE SEQUENCE [LARGE SCALE GENOMIC DNA]</scope>
    <source>
        <strain evidence="1 2">DSM 27630</strain>
    </source>
</reference>
<name>A0A1I3BJ89_9LACT</name>
<dbReference type="Proteomes" id="UP000198668">
    <property type="component" value="Unassembled WGS sequence"/>
</dbReference>
<evidence type="ECO:0000313" key="2">
    <source>
        <dbReference type="Proteomes" id="UP000198668"/>
    </source>
</evidence>
<protein>
    <submittedName>
        <fullName evidence="1">Uncharacterized protein</fullName>
    </submittedName>
</protein>
<dbReference type="EMBL" id="FOQE01000007">
    <property type="protein sequence ID" value="SFH62220.1"/>
    <property type="molecule type" value="Genomic_DNA"/>
</dbReference>
<accession>A0A1I3BJ89</accession>
<organism evidence="1 2">
    <name type="scientific">Pisciglobus halotolerans</name>
    <dbReference type="NCBI Taxonomy" id="745365"/>
    <lineage>
        <taxon>Bacteria</taxon>
        <taxon>Bacillati</taxon>
        <taxon>Bacillota</taxon>
        <taxon>Bacilli</taxon>
        <taxon>Lactobacillales</taxon>
        <taxon>Carnobacteriaceae</taxon>
    </lineage>
</organism>
<dbReference type="RefSeq" id="WP_092091561.1">
    <property type="nucleotide sequence ID" value="NZ_FOQE01000007.1"/>
</dbReference>
<gene>
    <name evidence="1" type="ORF">SAMN04489868_1078</name>
</gene>